<name>A0A316GI12_9RHOB</name>
<gene>
    <name evidence="2" type="ORF">C7455_104344</name>
</gene>
<dbReference type="Pfam" id="PF07330">
    <property type="entry name" value="DUF1467"/>
    <property type="match status" value="1"/>
</dbReference>
<keyword evidence="1" id="KW-0472">Membrane</keyword>
<feature type="transmembrane region" description="Helical" evidence="1">
    <location>
        <begin position="53"/>
        <end position="78"/>
    </location>
</feature>
<dbReference type="OrthoDB" id="9804637at2"/>
<evidence type="ECO:0000313" key="3">
    <source>
        <dbReference type="Proteomes" id="UP000245708"/>
    </source>
</evidence>
<dbReference type="AlphaFoldDB" id="A0A316GI12"/>
<keyword evidence="1" id="KW-0812">Transmembrane</keyword>
<keyword evidence="3" id="KW-1185">Reference proteome</keyword>
<feature type="transmembrane region" description="Helical" evidence="1">
    <location>
        <begin position="7"/>
        <end position="26"/>
    </location>
</feature>
<evidence type="ECO:0000256" key="1">
    <source>
        <dbReference type="SAM" id="Phobius"/>
    </source>
</evidence>
<dbReference type="EMBL" id="QGGW01000004">
    <property type="protein sequence ID" value="PWK60706.1"/>
    <property type="molecule type" value="Genomic_DNA"/>
</dbReference>
<dbReference type="RefSeq" id="WP_109668096.1">
    <property type="nucleotide sequence ID" value="NZ_QGGW01000004.1"/>
</dbReference>
<accession>A0A316GI12</accession>
<dbReference type="InterPro" id="IPR009935">
    <property type="entry name" value="DUF1467"/>
</dbReference>
<evidence type="ECO:0000313" key="2">
    <source>
        <dbReference type="EMBL" id="PWK60706.1"/>
    </source>
</evidence>
<reference evidence="2 3" key="1">
    <citation type="submission" date="2018-05" db="EMBL/GenBank/DDBJ databases">
        <title>Genomic Encyclopedia of Type Strains, Phase IV (KMG-IV): sequencing the most valuable type-strain genomes for metagenomic binning, comparative biology and taxonomic classification.</title>
        <authorList>
            <person name="Goeker M."/>
        </authorList>
    </citation>
    <scope>NUCLEOTIDE SEQUENCE [LARGE SCALE GENOMIC DNA]</scope>
    <source>
        <strain evidence="2 3">DSM 16097</strain>
    </source>
</reference>
<proteinExistence type="predicted"/>
<sequence length="93" mass="9839">MGVVTGIVLYAIIWFMTLFVVLQVGVTSQSDTGERVMGTHGSAPVNPQLKRRFLVTSGVAAGIWAVIAGVILSGAVTIDDIDLFTRFGMGQPD</sequence>
<dbReference type="Proteomes" id="UP000245708">
    <property type="component" value="Unassembled WGS sequence"/>
</dbReference>
<keyword evidence="1" id="KW-1133">Transmembrane helix</keyword>
<organism evidence="2 3">
    <name type="scientific">Roseicyclus mahoneyensis</name>
    <dbReference type="NCBI Taxonomy" id="164332"/>
    <lineage>
        <taxon>Bacteria</taxon>
        <taxon>Pseudomonadati</taxon>
        <taxon>Pseudomonadota</taxon>
        <taxon>Alphaproteobacteria</taxon>
        <taxon>Rhodobacterales</taxon>
        <taxon>Roseobacteraceae</taxon>
        <taxon>Roseicyclus</taxon>
    </lineage>
</organism>
<comment type="caution">
    <text evidence="2">The sequence shown here is derived from an EMBL/GenBank/DDBJ whole genome shotgun (WGS) entry which is preliminary data.</text>
</comment>
<protein>
    <submittedName>
        <fullName evidence="2">Putative secreted protein</fullName>
    </submittedName>
</protein>